<sequence length="71" mass="8389">MFRSDLQLAADMISAKLVKKFRFFILKYVVIPEPRADENFFYPRYLPQFPEKADIPGMIRFKLFTRAGVKA</sequence>
<reference evidence="1" key="1">
    <citation type="submission" date="2019-08" db="EMBL/GenBank/DDBJ databases">
        <authorList>
            <person name="Kucharzyk K."/>
            <person name="Murdoch R.W."/>
            <person name="Higgins S."/>
            <person name="Loffler F."/>
        </authorList>
    </citation>
    <scope>NUCLEOTIDE SEQUENCE</scope>
</reference>
<name>A0A645E5M1_9ZZZZ</name>
<gene>
    <name evidence="1" type="ORF">SDC9_143843</name>
</gene>
<dbReference type="AlphaFoldDB" id="A0A645E5M1"/>
<evidence type="ECO:0000313" key="1">
    <source>
        <dbReference type="EMBL" id="MPM96678.1"/>
    </source>
</evidence>
<comment type="caution">
    <text evidence="1">The sequence shown here is derived from an EMBL/GenBank/DDBJ whole genome shotgun (WGS) entry which is preliminary data.</text>
</comment>
<accession>A0A645E5M1</accession>
<organism evidence="1">
    <name type="scientific">bioreactor metagenome</name>
    <dbReference type="NCBI Taxonomy" id="1076179"/>
    <lineage>
        <taxon>unclassified sequences</taxon>
        <taxon>metagenomes</taxon>
        <taxon>ecological metagenomes</taxon>
    </lineage>
</organism>
<protein>
    <submittedName>
        <fullName evidence="1">Uncharacterized protein</fullName>
    </submittedName>
</protein>
<dbReference type="EMBL" id="VSSQ01043034">
    <property type="protein sequence ID" value="MPM96678.1"/>
    <property type="molecule type" value="Genomic_DNA"/>
</dbReference>
<proteinExistence type="predicted"/>